<reference evidence="2 3" key="1">
    <citation type="submission" date="2023-07" db="EMBL/GenBank/DDBJ databases">
        <title>Closed genome sequence of Methanimicrococcus sp. Es2.</title>
        <authorList>
            <person name="Protasov E."/>
            <person name="Platt K."/>
            <person name="Reeh H."/>
            <person name="Poehlein A."/>
            <person name="Daniel R."/>
            <person name="Brune A."/>
        </authorList>
    </citation>
    <scope>NUCLEOTIDE SEQUENCE [LARGE SCALE GENOMIC DNA]</scope>
    <source>
        <strain evidence="2 3">Es2</strain>
    </source>
</reference>
<dbReference type="Proteomes" id="UP001302662">
    <property type="component" value="Chromosome"/>
</dbReference>
<feature type="compositionally biased region" description="Basic and acidic residues" evidence="1">
    <location>
        <begin position="88"/>
        <end position="108"/>
    </location>
</feature>
<dbReference type="KEGG" id="mees:MmiEs2_09020"/>
<dbReference type="EMBL" id="CP131062">
    <property type="protein sequence ID" value="WNY28699.1"/>
    <property type="molecule type" value="Genomic_DNA"/>
</dbReference>
<evidence type="ECO:0000256" key="1">
    <source>
        <dbReference type="SAM" id="MobiDB-lite"/>
    </source>
</evidence>
<feature type="region of interest" description="Disordered" evidence="1">
    <location>
        <begin position="217"/>
        <end position="238"/>
    </location>
</feature>
<gene>
    <name evidence="2" type="ORF">MmiEs2_09020</name>
</gene>
<proteinExistence type="predicted"/>
<dbReference type="AlphaFoldDB" id="A0AA96ZX95"/>
<evidence type="ECO:0000313" key="3">
    <source>
        <dbReference type="Proteomes" id="UP001302662"/>
    </source>
</evidence>
<protein>
    <submittedName>
        <fullName evidence="2">Uncharacterized protein</fullName>
    </submittedName>
</protein>
<feature type="region of interest" description="Disordered" evidence="1">
    <location>
        <begin position="88"/>
        <end position="156"/>
    </location>
</feature>
<name>A0AA96ZX95_9EURY</name>
<sequence>MGLPQYPQTKTNIDSPKQQYPYEVIITPTLDELMRTCKHCGKTLQQRGIAMHERYCDGNPAVKRTPCRHCGNEFTARGLPVHEATCKNRKEETEQPHEPTNDQPHEEPNEPTDEQNNETPQLLPLPPLLPQIPKINQPPATAQLPQPEQTEQKNEVETMQTDFGNTIEIVREAAAPAATQARNFDAWAPVAEKALGMPEGQQLLGAAAGFMHKLGEAVGNGFSKGKNKNQEIDEYEDF</sequence>
<accession>A0AA96ZX95</accession>
<organism evidence="2 3">
    <name type="scientific">Methanimicrococcus stummii</name>
    <dbReference type="NCBI Taxonomy" id="3028294"/>
    <lineage>
        <taxon>Archaea</taxon>
        <taxon>Methanobacteriati</taxon>
        <taxon>Methanobacteriota</taxon>
        <taxon>Stenosarchaea group</taxon>
        <taxon>Methanomicrobia</taxon>
        <taxon>Methanosarcinales</taxon>
        <taxon>Methanosarcinaceae</taxon>
        <taxon>Methanimicrococcus</taxon>
    </lineage>
</organism>
<evidence type="ECO:0000313" key="2">
    <source>
        <dbReference type="EMBL" id="WNY28699.1"/>
    </source>
</evidence>
<keyword evidence="3" id="KW-1185">Reference proteome</keyword>